<evidence type="ECO:0000259" key="2">
    <source>
        <dbReference type="PROSITE" id="PS51352"/>
    </source>
</evidence>
<dbReference type="Proteomes" id="UP000295499">
    <property type="component" value="Unassembled WGS sequence"/>
</dbReference>
<feature type="chain" id="PRO_5020907989" evidence="1">
    <location>
        <begin position="19"/>
        <end position="203"/>
    </location>
</feature>
<protein>
    <submittedName>
        <fullName evidence="3">Peroxiredoxin</fullName>
    </submittedName>
</protein>
<dbReference type="InterPro" id="IPR000866">
    <property type="entry name" value="AhpC/TSA"/>
</dbReference>
<name>A0A4R6IL30_9SPHI</name>
<dbReference type="CDD" id="cd02969">
    <property type="entry name" value="PRX_like1"/>
    <property type="match status" value="1"/>
</dbReference>
<dbReference type="OrthoDB" id="9809746at2"/>
<dbReference type="PANTHER" id="PTHR43640">
    <property type="entry name" value="OS07G0260300 PROTEIN"/>
    <property type="match status" value="1"/>
</dbReference>
<keyword evidence="4" id="KW-1185">Reference proteome</keyword>
<dbReference type="Pfam" id="PF00578">
    <property type="entry name" value="AhpC-TSA"/>
    <property type="match status" value="1"/>
</dbReference>
<evidence type="ECO:0000256" key="1">
    <source>
        <dbReference type="SAM" id="SignalP"/>
    </source>
</evidence>
<evidence type="ECO:0000313" key="3">
    <source>
        <dbReference type="EMBL" id="TDO22819.1"/>
    </source>
</evidence>
<dbReference type="SUPFAM" id="SSF52833">
    <property type="entry name" value="Thioredoxin-like"/>
    <property type="match status" value="1"/>
</dbReference>
<dbReference type="GO" id="GO:0016491">
    <property type="term" value="F:oxidoreductase activity"/>
    <property type="evidence" value="ECO:0007669"/>
    <property type="project" value="InterPro"/>
</dbReference>
<reference evidence="3 4" key="1">
    <citation type="submission" date="2019-03" db="EMBL/GenBank/DDBJ databases">
        <title>Genomic Encyclopedia of Archaeal and Bacterial Type Strains, Phase II (KMG-II): from individual species to whole genera.</title>
        <authorList>
            <person name="Goeker M."/>
        </authorList>
    </citation>
    <scope>NUCLEOTIDE SEQUENCE [LARGE SCALE GENOMIC DNA]</scope>
    <source>
        <strain evidence="3 4">DSM 19034</strain>
    </source>
</reference>
<proteinExistence type="predicted"/>
<feature type="signal peptide" evidence="1">
    <location>
        <begin position="1"/>
        <end position="18"/>
    </location>
</feature>
<dbReference type="EMBL" id="SNWM01000002">
    <property type="protein sequence ID" value="TDO22819.1"/>
    <property type="molecule type" value="Genomic_DNA"/>
</dbReference>
<organism evidence="3 4">
    <name type="scientific">Pedobacter duraquae</name>
    <dbReference type="NCBI Taxonomy" id="425511"/>
    <lineage>
        <taxon>Bacteria</taxon>
        <taxon>Pseudomonadati</taxon>
        <taxon>Bacteroidota</taxon>
        <taxon>Sphingobacteriia</taxon>
        <taxon>Sphingobacteriales</taxon>
        <taxon>Sphingobacteriaceae</taxon>
        <taxon>Pedobacter</taxon>
    </lineage>
</organism>
<sequence length="203" mass="22050">MKNYIIILLAMLSVSVGAQVKTLTPGMIAPEISLKNVDGKTVGFSNFPKAKGFIVVFTCNTCPYAKGYEQRIIELNAKYASQGYPVIAINPNDPIVSAGDSFEKMQELAKAKKYSFPYLFDAGQKVTDLYGATKTPHLFLTKKSDKGLIIEYTGAIDDDPEGTNIKRSYFMDDAVKALLTGEKPAITTSKAIGCTVKKAKTAI</sequence>
<feature type="domain" description="Thioredoxin" evidence="2">
    <location>
        <begin position="23"/>
        <end position="180"/>
    </location>
</feature>
<dbReference type="AlphaFoldDB" id="A0A4R6IL30"/>
<dbReference type="RefSeq" id="WP_133554489.1">
    <property type="nucleotide sequence ID" value="NZ_SNWM01000002.1"/>
</dbReference>
<dbReference type="InterPro" id="IPR036249">
    <property type="entry name" value="Thioredoxin-like_sf"/>
</dbReference>
<dbReference type="PANTHER" id="PTHR43640:SF1">
    <property type="entry name" value="THIOREDOXIN-DEPENDENT PEROXIREDOXIN"/>
    <property type="match status" value="1"/>
</dbReference>
<gene>
    <name evidence="3" type="ORF">CLV32_1804</name>
</gene>
<keyword evidence="1" id="KW-0732">Signal</keyword>
<accession>A0A4R6IL30</accession>
<dbReference type="InterPro" id="IPR047262">
    <property type="entry name" value="PRX-like1"/>
</dbReference>
<dbReference type="InterPro" id="IPR013766">
    <property type="entry name" value="Thioredoxin_domain"/>
</dbReference>
<dbReference type="Gene3D" id="3.40.30.10">
    <property type="entry name" value="Glutaredoxin"/>
    <property type="match status" value="1"/>
</dbReference>
<dbReference type="GO" id="GO:0016209">
    <property type="term" value="F:antioxidant activity"/>
    <property type="evidence" value="ECO:0007669"/>
    <property type="project" value="InterPro"/>
</dbReference>
<dbReference type="PROSITE" id="PS51352">
    <property type="entry name" value="THIOREDOXIN_2"/>
    <property type="match status" value="1"/>
</dbReference>
<comment type="caution">
    <text evidence="3">The sequence shown here is derived from an EMBL/GenBank/DDBJ whole genome shotgun (WGS) entry which is preliminary data.</text>
</comment>
<evidence type="ECO:0000313" key="4">
    <source>
        <dbReference type="Proteomes" id="UP000295499"/>
    </source>
</evidence>